<gene>
    <name evidence="7" type="primary">GPT1</name>
    <name evidence="7" type="ORF">SEPCBS57363_006303</name>
</gene>
<dbReference type="InterPro" id="IPR002293">
    <property type="entry name" value="AA/rel_permease1"/>
</dbReference>
<dbReference type="EMBL" id="CAWUOM010000179">
    <property type="protein sequence ID" value="CAK7274713.1"/>
    <property type="molecule type" value="Genomic_DNA"/>
</dbReference>
<proteinExistence type="predicted"/>
<comment type="subcellular location">
    <subcellularLocation>
        <location evidence="1">Membrane</location>
        <topology evidence="1">Multi-pass membrane protein</topology>
    </subcellularLocation>
</comment>
<feature type="transmembrane region" description="Helical" evidence="6">
    <location>
        <begin position="421"/>
        <end position="442"/>
    </location>
</feature>
<protein>
    <submittedName>
        <fullName evidence="7">GABA/polyamine transporter</fullName>
    </submittedName>
</protein>
<feature type="transmembrane region" description="Helical" evidence="6">
    <location>
        <begin position="180"/>
        <end position="199"/>
    </location>
</feature>
<accession>A0ABP0E2A9</accession>
<comment type="caution">
    <text evidence="7">The sequence shown here is derived from an EMBL/GenBank/DDBJ whole genome shotgun (WGS) entry which is preliminary data.</text>
</comment>
<keyword evidence="5 6" id="KW-0472">Membrane</keyword>
<keyword evidence="4 6" id="KW-1133">Transmembrane helix</keyword>
<dbReference type="Gene3D" id="1.20.1740.10">
    <property type="entry name" value="Amino acid/polyamine transporter I"/>
    <property type="match status" value="1"/>
</dbReference>
<name>A0ABP0E2A9_9PEZI</name>
<dbReference type="PANTHER" id="PTHR45649:SF29">
    <property type="entry name" value="AMINO ACID TRANSPORTER (EUROFUNG)"/>
    <property type="match status" value="1"/>
</dbReference>
<feature type="transmembrane region" description="Helical" evidence="6">
    <location>
        <begin position="463"/>
        <end position="485"/>
    </location>
</feature>
<evidence type="ECO:0000313" key="8">
    <source>
        <dbReference type="Proteomes" id="UP001642501"/>
    </source>
</evidence>
<keyword evidence="8" id="KW-1185">Reference proteome</keyword>
<dbReference type="Proteomes" id="UP001642501">
    <property type="component" value="Unassembled WGS sequence"/>
</dbReference>
<keyword evidence="3 6" id="KW-0812">Transmembrane</keyword>
<evidence type="ECO:0000313" key="7">
    <source>
        <dbReference type="EMBL" id="CAK7274713.1"/>
    </source>
</evidence>
<feature type="transmembrane region" description="Helical" evidence="6">
    <location>
        <begin position="144"/>
        <end position="168"/>
    </location>
</feature>
<evidence type="ECO:0000256" key="5">
    <source>
        <dbReference type="ARBA" id="ARBA00023136"/>
    </source>
</evidence>
<keyword evidence="2" id="KW-0813">Transport</keyword>
<feature type="transmembrane region" description="Helical" evidence="6">
    <location>
        <begin position="53"/>
        <end position="77"/>
    </location>
</feature>
<reference evidence="7 8" key="1">
    <citation type="submission" date="2024-01" db="EMBL/GenBank/DDBJ databases">
        <authorList>
            <person name="Allen C."/>
            <person name="Tagirdzhanova G."/>
        </authorList>
    </citation>
    <scope>NUCLEOTIDE SEQUENCE [LARGE SCALE GENOMIC DNA]</scope>
    <source>
        <strain evidence="7 8">CBS 573.63</strain>
    </source>
</reference>
<dbReference type="PANTHER" id="PTHR45649">
    <property type="entry name" value="AMINO-ACID PERMEASE BAT1"/>
    <property type="match status" value="1"/>
</dbReference>
<feature type="transmembrane region" description="Helical" evidence="6">
    <location>
        <begin position="119"/>
        <end position="138"/>
    </location>
</feature>
<feature type="transmembrane region" description="Helical" evidence="6">
    <location>
        <begin position="89"/>
        <end position="107"/>
    </location>
</feature>
<evidence type="ECO:0000256" key="4">
    <source>
        <dbReference type="ARBA" id="ARBA00022989"/>
    </source>
</evidence>
<feature type="transmembrane region" description="Helical" evidence="6">
    <location>
        <begin position="497"/>
        <end position="515"/>
    </location>
</feature>
<organism evidence="7 8">
    <name type="scientific">Sporothrix epigloea</name>
    <dbReference type="NCBI Taxonomy" id="1892477"/>
    <lineage>
        <taxon>Eukaryota</taxon>
        <taxon>Fungi</taxon>
        <taxon>Dikarya</taxon>
        <taxon>Ascomycota</taxon>
        <taxon>Pezizomycotina</taxon>
        <taxon>Sordariomycetes</taxon>
        <taxon>Sordariomycetidae</taxon>
        <taxon>Ophiostomatales</taxon>
        <taxon>Ophiostomataceae</taxon>
        <taxon>Sporothrix</taxon>
    </lineage>
</organism>
<evidence type="ECO:0000256" key="3">
    <source>
        <dbReference type="ARBA" id="ARBA00022692"/>
    </source>
</evidence>
<evidence type="ECO:0000256" key="2">
    <source>
        <dbReference type="ARBA" id="ARBA00022448"/>
    </source>
</evidence>
<evidence type="ECO:0000256" key="6">
    <source>
        <dbReference type="SAM" id="Phobius"/>
    </source>
</evidence>
<sequence length="567" mass="60982">MYSDDKNSLKRVDQEPVTSVLGPNEIPVVEGEHGSDDDVLGALGYKPEFKREFSLWSTFCVSFAVLGLLPSVASTLYYGMGYAGTPGMVWGWLIAMVFIQCIAMGMAELCSAMPTSGGLYYAAAVLAPPKYGPFAAWITGWSNWLGQVTGAPSVDYSLASMILAAVSINKPDYVPQNYQVFLLTILLMIVHAVISSMPTKWVAQFNSIGSTFNILALIVVFVVILAADNRTSQGLSRFNSSSSVWGDFYAGTDFPKGVSILMSFIAVIWTMSGYDSPFHLSEECSNANIASPRAIVMTSGIGGAIGWALNVAIAYTIVDIDAALNDESGQPFAAYLLQILGEKAAMACLALTIIAAFSMGQGCMVAASRVTFSYSRDGCLPLSRYWAKVNTYTKTPVNAVWLNCFVGCLSVLLIFAGDAAIGAIFSIGAIGAFVAFTVPISIRTFFVGSRFRPGPWNLGKYSYVNGVVSTMFTILMIPILCLPAVTGSDLDADGMNWTIVVWGGPMLLAIVWFLVDAHKWFKGPKVNIVHMVHDVQTEPYVIQAQESGELESNQPIIPAKKDSLSAA</sequence>
<dbReference type="PIRSF" id="PIRSF006060">
    <property type="entry name" value="AA_transporter"/>
    <property type="match status" value="1"/>
</dbReference>
<dbReference type="Pfam" id="PF13520">
    <property type="entry name" value="AA_permease_2"/>
    <property type="match status" value="1"/>
</dbReference>
<evidence type="ECO:0000256" key="1">
    <source>
        <dbReference type="ARBA" id="ARBA00004141"/>
    </source>
</evidence>
<feature type="transmembrane region" description="Helical" evidence="6">
    <location>
        <begin position="205"/>
        <end position="227"/>
    </location>
</feature>
<feature type="transmembrane region" description="Helical" evidence="6">
    <location>
        <begin position="397"/>
        <end position="415"/>
    </location>
</feature>